<feature type="region of interest" description="Disordered" evidence="1">
    <location>
        <begin position="235"/>
        <end position="272"/>
    </location>
</feature>
<dbReference type="RefSeq" id="XP_004341030.1">
    <property type="nucleotide sequence ID" value="XM_004340982.1"/>
</dbReference>
<proteinExistence type="predicted"/>
<dbReference type="OrthoDB" id="69442at2759"/>
<evidence type="ECO:0000313" key="3">
    <source>
        <dbReference type="Proteomes" id="UP000011083"/>
    </source>
</evidence>
<protein>
    <submittedName>
        <fullName evidence="2">Uncharacterized protein</fullName>
    </submittedName>
</protein>
<sequence length="305" mass="34751">MAECGVIETKAIPDLFDKVTFLRRRLAAIHAAKKGDDKEATTWVVGIEDFLKSFGGAQWRTSDIMKLACLNSLVSYECWHLFFCHHQEHSPPTLEFGEADDEFALQHLPPENDDEANEDDEASYMTFGTRRPFKVHPSQARTYFGIRKRSAEDKIKDLGFHRVKNLFPSDHPWIIKKTGRLSEKNYDVVDSFMVAHYTRKMAVESALYSDPHLFAEFEAAWLLKNSAAVETLRPRHTNNHQPPADVDVVSKRAASAERRKQKGVERRAEKEWKEEVDRRARAAFKKAISAAAEAALPAPSTLVRV</sequence>
<gene>
    <name evidence="2" type="ORF">ACA1_234040</name>
</gene>
<dbReference type="KEGG" id="acan:ACA1_234040"/>
<reference evidence="2 3" key="1">
    <citation type="journal article" date="2013" name="Genome Biol.">
        <title>Genome of Acanthamoeba castellanii highlights extensive lateral gene transfer and early evolution of tyrosine kinase signaling.</title>
        <authorList>
            <person name="Clarke M."/>
            <person name="Lohan A.J."/>
            <person name="Liu B."/>
            <person name="Lagkouvardos I."/>
            <person name="Roy S."/>
            <person name="Zafar N."/>
            <person name="Bertelli C."/>
            <person name="Schilde C."/>
            <person name="Kianianmomeni A."/>
            <person name="Burglin T.R."/>
            <person name="Frech C."/>
            <person name="Turcotte B."/>
            <person name="Kopec K.O."/>
            <person name="Synnott J.M."/>
            <person name="Choo C."/>
            <person name="Paponov I."/>
            <person name="Finkler A."/>
            <person name="Soon Heng Tan C."/>
            <person name="Hutchins A.P."/>
            <person name="Weinmeier T."/>
            <person name="Rattei T."/>
            <person name="Chu J.S."/>
            <person name="Gimenez G."/>
            <person name="Irimia M."/>
            <person name="Rigden D.J."/>
            <person name="Fitzpatrick D.A."/>
            <person name="Lorenzo-Morales J."/>
            <person name="Bateman A."/>
            <person name="Chiu C.H."/>
            <person name="Tang P."/>
            <person name="Hegemann P."/>
            <person name="Fromm H."/>
            <person name="Raoult D."/>
            <person name="Greub G."/>
            <person name="Miranda-Saavedra D."/>
            <person name="Chen N."/>
            <person name="Nash P."/>
            <person name="Ginger M.L."/>
            <person name="Horn M."/>
            <person name="Schaap P."/>
            <person name="Caler L."/>
            <person name="Loftus B."/>
        </authorList>
    </citation>
    <scope>NUCLEOTIDE SEQUENCE [LARGE SCALE GENOMIC DNA]</scope>
    <source>
        <strain evidence="2 3">Neff</strain>
    </source>
</reference>
<dbReference type="Proteomes" id="UP000011083">
    <property type="component" value="Unassembled WGS sequence"/>
</dbReference>
<keyword evidence="3" id="KW-1185">Reference proteome</keyword>
<name>L8H3G7_ACACF</name>
<evidence type="ECO:0000313" key="2">
    <source>
        <dbReference type="EMBL" id="ELR18966.1"/>
    </source>
</evidence>
<feature type="compositionally biased region" description="Basic and acidic residues" evidence="1">
    <location>
        <begin position="248"/>
        <end position="272"/>
    </location>
</feature>
<evidence type="ECO:0000256" key="1">
    <source>
        <dbReference type="SAM" id="MobiDB-lite"/>
    </source>
</evidence>
<dbReference type="VEuPathDB" id="AmoebaDB:ACA1_234040"/>
<dbReference type="AlphaFoldDB" id="L8H3G7"/>
<dbReference type="EMBL" id="KB007939">
    <property type="protein sequence ID" value="ELR18966.1"/>
    <property type="molecule type" value="Genomic_DNA"/>
</dbReference>
<dbReference type="GeneID" id="14919735"/>
<accession>L8H3G7</accession>
<organism evidence="2 3">
    <name type="scientific">Acanthamoeba castellanii (strain ATCC 30010 / Neff)</name>
    <dbReference type="NCBI Taxonomy" id="1257118"/>
    <lineage>
        <taxon>Eukaryota</taxon>
        <taxon>Amoebozoa</taxon>
        <taxon>Discosea</taxon>
        <taxon>Longamoebia</taxon>
        <taxon>Centramoebida</taxon>
        <taxon>Acanthamoebidae</taxon>
        <taxon>Acanthamoeba</taxon>
    </lineage>
</organism>